<evidence type="ECO:0000256" key="5">
    <source>
        <dbReference type="SAM" id="Phobius"/>
    </source>
</evidence>
<dbReference type="InterPro" id="IPR001129">
    <property type="entry name" value="Membr-assoc_MAPEG"/>
</dbReference>
<keyword evidence="4 5" id="KW-0472">Membrane</keyword>
<reference evidence="6" key="1">
    <citation type="submission" date="2023-04" db="EMBL/GenBank/DDBJ databases">
        <title>Aspergillus oryzae NBRC 4228.</title>
        <authorList>
            <person name="Ichikawa N."/>
            <person name="Sato H."/>
            <person name="Tonouchi N."/>
        </authorList>
    </citation>
    <scope>NUCLEOTIDE SEQUENCE</scope>
    <source>
        <strain evidence="6">NBRC 4228</strain>
    </source>
</reference>
<proteinExistence type="predicted"/>
<evidence type="ECO:0000313" key="6">
    <source>
        <dbReference type="EMBL" id="GMG26450.1"/>
    </source>
</evidence>
<accession>A0AAN4YI84</accession>
<comment type="caution">
    <text evidence="6">The sequence shown here is derived from an EMBL/GenBank/DDBJ whole genome shotgun (WGS) entry which is preliminary data.</text>
</comment>
<evidence type="ECO:0000313" key="7">
    <source>
        <dbReference type="Proteomes" id="UP001165205"/>
    </source>
</evidence>
<gene>
    <name evidence="6" type="ORF">Aory04_000326900</name>
</gene>
<organism evidence="6 7">
    <name type="scientific">Aspergillus oryzae</name>
    <name type="common">Yellow koji mold</name>
    <dbReference type="NCBI Taxonomy" id="5062"/>
    <lineage>
        <taxon>Eukaryota</taxon>
        <taxon>Fungi</taxon>
        <taxon>Dikarya</taxon>
        <taxon>Ascomycota</taxon>
        <taxon>Pezizomycotina</taxon>
        <taxon>Eurotiomycetes</taxon>
        <taxon>Eurotiomycetidae</taxon>
        <taxon>Eurotiales</taxon>
        <taxon>Aspergillaceae</taxon>
        <taxon>Aspergillus</taxon>
        <taxon>Aspergillus subgen. Circumdati</taxon>
    </lineage>
</organism>
<evidence type="ECO:0000256" key="4">
    <source>
        <dbReference type="ARBA" id="ARBA00023136"/>
    </source>
</evidence>
<dbReference type="Proteomes" id="UP001165205">
    <property type="component" value="Unassembled WGS sequence"/>
</dbReference>
<evidence type="ECO:0000256" key="3">
    <source>
        <dbReference type="ARBA" id="ARBA00022989"/>
    </source>
</evidence>
<dbReference type="GO" id="GO:0016020">
    <property type="term" value="C:membrane"/>
    <property type="evidence" value="ECO:0007669"/>
    <property type="project" value="UniProtKB-SubCell"/>
</dbReference>
<keyword evidence="2 5" id="KW-0812">Transmembrane</keyword>
<feature type="transmembrane region" description="Helical" evidence="5">
    <location>
        <begin position="6"/>
        <end position="28"/>
    </location>
</feature>
<dbReference type="AlphaFoldDB" id="A0AAN4YI84"/>
<protein>
    <submittedName>
        <fullName evidence="6">Unnamed protein product</fullName>
    </submittedName>
</protein>
<keyword evidence="3 5" id="KW-1133">Transmembrane helix</keyword>
<evidence type="ECO:0000256" key="1">
    <source>
        <dbReference type="ARBA" id="ARBA00004370"/>
    </source>
</evidence>
<evidence type="ECO:0000256" key="2">
    <source>
        <dbReference type="ARBA" id="ARBA00022692"/>
    </source>
</evidence>
<sequence>MSTGQVSALLAPVVALNIWTFVMEAWMYKTRIPIYSKMNMKNTITKRELDAMTPASVRWKADNYNHLMEQPTQFYAIALVLALAGQDDKTNILLAWSYVAIRVVHSLVHSTSNHIMSRELTASSSSSDCAFCKLVRQGLERSFEYEAAQQEARGEIPPASSTEKDAKDPLRKMEGYLDFPMDMSLQLRSSLTDEDDEGDWDISRHSGTANAILTVRISSGVSWGLTLQAEFRVATDHGMAIYQSLFIQSSTLS</sequence>
<dbReference type="InterPro" id="IPR023352">
    <property type="entry name" value="MAPEG-like_dom_sf"/>
</dbReference>
<comment type="subcellular location">
    <subcellularLocation>
        <location evidence="1">Membrane</location>
    </subcellularLocation>
</comment>
<name>A0AAN4YI84_ASPOZ</name>
<dbReference type="Gene3D" id="1.20.120.550">
    <property type="entry name" value="Membrane associated eicosanoid/glutathione metabolism-like domain"/>
    <property type="match status" value="1"/>
</dbReference>
<dbReference type="Pfam" id="PF01124">
    <property type="entry name" value="MAPEG"/>
    <property type="match status" value="1"/>
</dbReference>
<dbReference type="EMBL" id="BSYA01000026">
    <property type="protein sequence ID" value="GMG26450.1"/>
    <property type="molecule type" value="Genomic_DNA"/>
</dbReference>
<dbReference type="SUPFAM" id="SSF161084">
    <property type="entry name" value="MAPEG domain-like"/>
    <property type="match status" value="1"/>
</dbReference>